<dbReference type="EMBL" id="MU004231">
    <property type="protein sequence ID" value="KAF2673445.1"/>
    <property type="molecule type" value="Genomic_DNA"/>
</dbReference>
<organism evidence="2 3">
    <name type="scientific">Microthyrium microscopicum</name>
    <dbReference type="NCBI Taxonomy" id="703497"/>
    <lineage>
        <taxon>Eukaryota</taxon>
        <taxon>Fungi</taxon>
        <taxon>Dikarya</taxon>
        <taxon>Ascomycota</taxon>
        <taxon>Pezizomycotina</taxon>
        <taxon>Dothideomycetes</taxon>
        <taxon>Dothideomycetes incertae sedis</taxon>
        <taxon>Microthyriales</taxon>
        <taxon>Microthyriaceae</taxon>
        <taxon>Microthyrium</taxon>
    </lineage>
</organism>
<keyword evidence="1" id="KW-1133">Transmembrane helix</keyword>
<gene>
    <name evidence="2" type="ORF">BT63DRAFT_421593</name>
</gene>
<dbReference type="PANTHER" id="PTHR37576">
    <property type="entry name" value="DEFECT AT LOW TEMPERATURE PROTEIN 1"/>
    <property type="match status" value="1"/>
</dbReference>
<sequence>MGQTLAIMYGEATSLSWWSSAMQGQKLDRLHFQWEVGVSPLKMLHRLRFQGWFSIAGIAFMTFVGLEALIQTASSTTSVILSYQAQFNTTIPNAFPAGLSGILASEHHGTLDTAYFTPTFLQVLQNYTAQSPIAMEVDGCSSTASESCGFNVQGLGFQYDCTASRLTTQPSNGTSRNTLFEVYFDLEAATRERGTVPASGGWKINLNTAWKDSINSSGSVLTVRNCSLTPALVEYSVNVTAQKVILQPPRSAVNWTSNSTADQTSTLLTDKVTKLLPLLEYDQNTTNFGAEFEFGLGTYSTMGGIALAFQSIFGSSVSAKQDPTNPKGAILTVQGAFVAPYAQFPAGTDNEKVFTNTFASPMDQLMSNIRDMMFRTSMVVAQNNVTDWIWRNDTVDSAETRLNAVPTNNRPVSNITAPGRIQRTQIVYTTDKTVLGAGIGLMFLALLLMLPLYWGYWRLGREVSMSPLEIAKALHYSTIKDPETDALVPYSLLDVKEQPDQPRQYASNLSGHELVKFLGKVDVRYGEVSPNVLGIGLSDFTSAARRDEKYI</sequence>
<dbReference type="OrthoDB" id="5357734at2759"/>
<dbReference type="AlphaFoldDB" id="A0A6A6UMD9"/>
<keyword evidence="3" id="KW-1185">Reference proteome</keyword>
<accession>A0A6A6UMD9</accession>
<dbReference type="Proteomes" id="UP000799302">
    <property type="component" value="Unassembled WGS sequence"/>
</dbReference>
<keyword evidence="1" id="KW-0812">Transmembrane</keyword>
<evidence type="ECO:0000313" key="3">
    <source>
        <dbReference type="Proteomes" id="UP000799302"/>
    </source>
</evidence>
<protein>
    <submittedName>
        <fullName evidence="2">Uncharacterized protein</fullName>
    </submittedName>
</protein>
<dbReference type="PANTHER" id="PTHR37576:SF2">
    <property type="entry name" value="DEFECT AT LOW TEMPERATURE PROTEIN 1"/>
    <property type="match status" value="1"/>
</dbReference>
<evidence type="ECO:0000256" key="1">
    <source>
        <dbReference type="SAM" id="Phobius"/>
    </source>
</evidence>
<proteinExistence type="predicted"/>
<evidence type="ECO:0000313" key="2">
    <source>
        <dbReference type="EMBL" id="KAF2673445.1"/>
    </source>
</evidence>
<name>A0A6A6UMD9_9PEZI</name>
<reference evidence="2" key="1">
    <citation type="journal article" date="2020" name="Stud. Mycol.">
        <title>101 Dothideomycetes genomes: a test case for predicting lifestyles and emergence of pathogens.</title>
        <authorList>
            <person name="Haridas S."/>
            <person name="Albert R."/>
            <person name="Binder M."/>
            <person name="Bloem J."/>
            <person name="Labutti K."/>
            <person name="Salamov A."/>
            <person name="Andreopoulos B."/>
            <person name="Baker S."/>
            <person name="Barry K."/>
            <person name="Bills G."/>
            <person name="Bluhm B."/>
            <person name="Cannon C."/>
            <person name="Castanera R."/>
            <person name="Culley D."/>
            <person name="Daum C."/>
            <person name="Ezra D."/>
            <person name="Gonzalez J."/>
            <person name="Henrissat B."/>
            <person name="Kuo A."/>
            <person name="Liang C."/>
            <person name="Lipzen A."/>
            <person name="Lutzoni F."/>
            <person name="Magnuson J."/>
            <person name="Mondo S."/>
            <person name="Nolan M."/>
            <person name="Ohm R."/>
            <person name="Pangilinan J."/>
            <person name="Park H.-J."/>
            <person name="Ramirez L."/>
            <person name="Alfaro M."/>
            <person name="Sun H."/>
            <person name="Tritt A."/>
            <person name="Yoshinaga Y."/>
            <person name="Zwiers L.-H."/>
            <person name="Turgeon B."/>
            <person name="Goodwin S."/>
            <person name="Spatafora J."/>
            <person name="Crous P."/>
            <person name="Grigoriev I."/>
        </authorList>
    </citation>
    <scope>NUCLEOTIDE SEQUENCE</scope>
    <source>
        <strain evidence="2">CBS 115976</strain>
    </source>
</reference>
<keyword evidence="1" id="KW-0472">Membrane</keyword>
<feature type="transmembrane region" description="Helical" evidence="1">
    <location>
        <begin position="434"/>
        <end position="456"/>
    </location>
</feature>
<feature type="transmembrane region" description="Helical" evidence="1">
    <location>
        <begin position="51"/>
        <end position="70"/>
    </location>
</feature>